<dbReference type="AlphaFoldDB" id="A0A2V3IMZ3"/>
<dbReference type="STRING" id="448386.A0A2V3IMZ3"/>
<protein>
    <submittedName>
        <fullName evidence="6">INO80 complex subunit C</fullName>
    </submittedName>
</protein>
<dbReference type="OrthoDB" id="49520at2759"/>
<dbReference type="EMBL" id="NBIV01000125">
    <property type="protein sequence ID" value="PXF43419.1"/>
    <property type="molecule type" value="Genomic_DNA"/>
</dbReference>
<dbReference type="InterPro" id="IPR013272">
    <property type="entry name" value="Vps72/YL1_C"/>
</dbReference>
<feature type="domain" description="Vps72/YL1 C-terminal" evidence="5">
    <location>
        <begin position="56"/>
        <end position="85"/>
    </location>
</feature>
<keyword evidence="7" id="KW-1185">Reference proteome</keyword>
<dbReference type="GO" id="GO:0006338">
    <property type="term" value="P:chromatin remodeling"/>
    <property type="evidence" value="ECO:0007669"/>
    <property type="project" value="InterPro"/>
</dbReference>
<accession>A0A2V3IMZ3</accession>
<gene>
    <name evidence="6" type="ORF">BWQ96_06809</name>
</gene>
<evidence type="ECO:0000256" key="2">
    <source>
        <dbReference type="ARBA" id="ARBA00023015"/>
    </source>
</evidence>
<evidence type="ECO:0000256" key="3">
    <source>
        <dbReference type="ARBA" id="ARBA00023163"/>
    </source>
</evidence>
<dbReference type="SMART" id="SM00993">
    <property type="entry name" value="YL1_C"/>
    <property type="match status" value="1"/>
</dbReference>
<reference evidence="6 7" key="1">
    <citation type="journal article" date="2018" name="Mol. Biol. Evol.">
        <title>Analysis of the draft genome of the red seaweed Gracilariopsis chorda provides insights into genome size evolution in Rhodophyta.</title>
        <authorList>
            <person name="Lee J."/>
            <person name="Yang E.C."/>
            <person name="Graf L."/>
            <person name="Yang J.H."/>
            <person name="Qiu H."/>
            <person name="Zel Zion U."/>
            <person name="Chan C.X."/>
            <person name="Stephens T.G."/>
            <person name="Weber A.P.M."/>
            <person name="Boo G.H."/>
            <person name="Boo S.M."/>
            <person name="Kim K.M."/>
            <person name="Shin Y."/>
            <person name="Jung M."/>
            <person name="Lee S.J."/>
            <person name="Yim H.S."/>
            <person name="Lee J.H."/>
            <person name="Bhattacharya D."/>
            <person name="Yoon H.S."/>
        </authorList>
    </citation>
    <scope>NUCLEOTIDE SEQUENCE [LARGE SCALE GENOMIC DNA]</scope>
    <source>
        <strain evidence="6 7">SKKU-2015</strain>
        <tissue evidence="6">Whole body</tissue>
    </source>
</reference>
<sequence>MKTKRKRGIYEVMTAKSKSWKNSRSLLTNEHYDMMSPSIATYVNIDAPPSMLPAKKYCDITGLPAKYMDPVTKIRFVSKEAFRKARDLPDHKVEEFLALRQAQIRIK</sequence>
<dbReference type="PANTHER" id="PTHR31200">
    <property type="entry name" value="INO80 COMPLEX SUBUNIT C"/>
    <property type="match status" value="1"/>
</dbReference>
<comment type="subcellular location">
    <subcellularLocation>
        <location evidence="1">Nucleus</location>
    </subcellularLocation>
</comment>
<dbReference type="InterPro" id="IPR029525">
    <property type="entry name" value="INO80C/Ies6"/>
</dbReference>
<comment type="caution">
    <text evidence="6">The sequence shown here is derived from an EMBL/GenBank/DDBJ whole genome shotgun (WGS) entry which is preliminary data.</text>
</comment>
<organism evidence="6 7">
    <name type="scientific">Gracilariopsis chorda</name>
    <dbReference type="NCBI Taxonomy" id="448386"/>
    <lineage>
        <taxon>Eukaryota</taxon>
        <taxon>Rhodophyta</taxon>
        <taxon>Florideophyceae</taxon>
        <taxon>Rhodymeniophycidae</taxon>
        <taxon>Gracilariales</taxon>
        <taxon>Gracilariaceae</taxon>
        <taxon>Gracilariopsis</taxon>
    </lineage>
</organism>
<dbReference type="Pfam" id="PF08265">
    <property type="entry name" value="YL1_C"/>
    <property type="match status" value="1"/>
</dbReference>
<evidence type="ECO:0000256" key="4">
    <source>
        <dbReference type="ARBA" id="ARBA00023242"/>
    </source>
</evidence>
<proteinExistence type="predicted"/>
<name>A0A2V3IMZ3_9FLOR</name>
<evidence type="ECO:0000259" key="5">
    <source>
        <dbReference type="SMART" id="SM00993"/>
    </source>
</evidence>
<keyword evidence="4" id="KW-0539">Nucleus</keyword>
<dbReference type="PANTHER" id="PTHR31200:SF1">
    <property type="entry name" value="INO80 COMPLEX SUBUNIT C"/>
    <property type="match status" value="1"/>
</dbReference>
<keyword evidence="3" id="KW-0804">Transcription</keyword>
<keyword evidence="2" id="KW-0805">Transcription regulation</keyword>
<evidence type="ECO:0000313" key="6">
    <source>
        <dbReference type="EMBL" id="PXF43419.1"/>
    </source>
</evidence>
<dbReference type="Proteomes" id="UP000247409">
    <property type="component" value="Unassembled WGS sequence"/>
</dbReference>
<dbReference type="GO" id="GO:0031011">
    <property type="term" value="C:Ino80 complex"/>
    <property type="evidence" value="ECO:0007669"/>
    <property type="project" value="InterPro"/>
</dbReference>
<evidence type="ECO:0000256" key="1">
    <source>
        <dbReference type="ARBA" id="ARBA00004123"/>
    </source>
</evidence>
<evidence type="ECO:0000313" key="7">
    <source>
        <dbReference type="Proteomes" id="UP000247409"/>
    </source>
</evidence>